<keyword evidence="4 10" id="KW-0812">Transmembrane</keyword>
<keyword evidence="8" id="KW-0675">Receptor</keyword>
<dbReference type="GO" id="GO:0005886">
    <property type="term" value="C:plasma membrane"/>
    <property type="evidence" value="ECO:0007669"/>
    <property type="project" value="UniProtKB-SubCell"/>
</dbReference>
<evidence type="ECO:0000259" key="11">
    <source>
        <dbReference type="PROSITE" id="PS50262"/>
    </source>
</evidence>
<comment type="caution">
    <text evidence="12">The sequence shown here is derived from an EMBL/GenBank/DDBJ whole genome shotgun (WGS) entry which is preliminary data.</text>
</comment>
<comment type="subcellular location">
    <subcellularLocation>
        <location evidence="1">Cell membrane</location>
        <topology evidence="1">Multi-pass membrane protein</topology>
    </subcellularLocation>
</comment>
<dbReference type="GO" id="GO:0004995">
    <property type="term" value="F:tachykinin receptor activity"/>
    <property type="evidence" value="ECO:0007669"/>
    <property type="project" value="InterPro"/>
</dbReference>
<evidence type="ECO:0000256" key="5">
    <source>
        <dbReference type="ARBA" id="ARBA00022989"/>
    </source>
</evidence>
<dbReference type="InterPro" id="IPR000276">
    <property type="entry name" value="GPCR_Rhodpsn"/>
</dbReference>
<proteinExistence type="inferred from homology"/>
<dbReference type="InterPro" id="IPR001681">
    <property type="entry name" value="Neurokn_rcpt"/>
</dbReference>
<evidence type="ECO:0000256" key="9">
    <source>
        <dbReference type="ARBA" id="ARBA00023224"/>
    </source>
</evidence>
<keyword evidence="7 10" id="KW-0472">Membrane</keyword>
<dbReference type="PANTHER" id="PTHR46925:SF2">
    <property type="entry name" value="G-PROTEIN COUPLED RECEPTOR TKR-1-RELATED"/>
    <property type="match status" value="1"/>
</dbReference>
<dbReference type="PANTHER" id="PTHR46925">
    <property type="entry name" value="G-PROTEIN COUPLED RECEPTOR TKR-1-RELATED"/>
    <property type="match status" value="1"/>
</dbReference>
<keyword evidence="5 10" id="KW-1133">Transmembrane helix</keyword>
<dbReference type="Gene3D" id="1.20.1070.10">
    <property type="entry name" value="Rhodopsin 7-helix transmembrane proteins"/>
    <property type="match status" value="1"/>
</dbReference>
<feature type="transmembrane region" description="Helical" evidence="10">
    <location>
        <begin position="140"/>
        <end position="162"/>
    </location>
</feature>
<keyword evidence="3" id="KW-1003">Cell membrane</keyword>
<keyword evidence="6" id="KW-0297">G-protein coupled receptor</keyword>
<evidence type="ECO:0000256" key="4">
    <source>
        <dbReference type="ARBA" id="ARBA00022692"/>
    </source>
</evidence>
<organism evidence="12 13">
    <name type="scientific">Haemaphysalis longicornis</name>
    <name type="common">Bush tick</name>
    <dbReference type="NCBI Taxonomy" id="44386"/>
    <lineage>
        <taxon>Eukaryota</taxon>
        <taxon>Metazoa</taxon>
        <taxon>Ecdysozoa</taxon>
        <taxon>Arthropoda</taxon>
        <taxon>Chelicerata</taxon>
        <taxon>Arachnida</taxon>
        <taxon>Acari</taxon>
        <taxon>Parasitiformes</taxon>
        <taxon>Ixodida</taxon>
        <taxon>Ixodoidea</taxon>
        <taxon>Ixodidae</taxon>
        <taxon>Haemaphysalinae</taxon>
        <taxon>Haemaphysalis</taxon>
    </lineage>
</organism>
<dbReference type="Proteomes" id="UP000821853">
    <property type="component" value="Chromosome 1"/>
</dbReference>
<evidence type="ECO:0000313" key="12">
    <source>
        <dbReference type="EMBL" id="KAH9360133.1"/>
    </source>
</evidence>
<evidence type="ECO:0000256" key="2">
    <source>
        <dbReference type="ARBA" id="ARBA00010663"/>
    </source>
</evidence>
<accession>A0A9J6FB00</accession>
<name>A0A9J6FB00_HAELO</name>
<evidence type="ECO:0000256" key="8">
    <source>
        <dbReference type="ARBA" id="ARBA00023170"/>
    </source>
</evidence>
<dbReference type="OMA" id="WGIACAV"/>
<dbReference type="EMBL" id="JABSTR010000001">
    <property type="protein sequence ID" value="KAH9360133.1"/>
    <property type="molecule type" value="Genomic_DNA"/>
</dbReference>
<evidence type="ECO:0000256" key="10">
    <source>
        <dbReference type="SAM" id="Phobius"/>
    </source>
</evidence>
<dbReference type="OrthoDB" id="5981855at2759"/>
<dbReference type="InterPro" id="IPR017452">
    <property type="entry name" value="GPCR_Rhodpsn_7TM"/>
</dbReference>
<dbReference type="VEuPathDB" id="VectorBase:HLOH_052907"/>
<dbReference type="SUPFAM" id="SSF81321">
    <property type="entry name" value="Family A G protein-coupled receptor-like"/>
    <property type="match status" value="1"/>
</dbReference>
<evidence type="ECO:0000256" key="7">
    <source>
        <dbReference type="ARBA" id="ARBA00023136"/>
    </source>
</evidence>
<evidence type="ECO:0000313" key="13">
    <source>
        <dbReference type="Proteomes" id="UP000821853"/>
    </source>
</evidence>
<keyword evidence="9" id="KW-0807">Transducer</keyword>
<dbReference type="PRINTS" id="PR00237">
    <property type="entry name" value="GPCRRHODOPSN"/>
</dbReference>
<gene>
    <name evidence="12" type="ORF">HPB48_016302</name>
</gene>
<dbReference type="PROSITE" id="PS50262">
    <property type="entry name" value="G_PROTEIN_RECEP_F1_2"/>
    <property type="match status" value="1"/>
</dbReference>
<evidence type="ECO:0000256" key="6">
    <source>
        <dbReference type="ARBA" id="ARBA00023040"/>
    </source>
</evidence>
<protein>
    <recommendedName>
        <fullName evidence="11">G-protein coupled receptors family 1 profile domain-containing protein</fullName>
    </recommendedName>
</protein>
<dbReference type="AlphaFoldDB" id="A0A9J6FB00"/>
<comment type="similarity">
    <text evidence="2">Belongs to the G-protein coupled receptor 1 family.</text>
</comment>
<feature type="transmembrane region" description="Helical" evidence="10">
    <location>
        <begin position="104"/>
        <end position="128"/>
    </location>
</feature>
<reference evidence="12 13" key="1">
    <citation type="journal article" date="2020" name="Cell">
        <title>Large-Scale Comparative Analyses of Tick Genomes Elucidate Their Genetic Diversity and Vector Capacities.</title>
        <authorList>
            <consortium name="Tick Genome and Microbiome Consortium (TIGMIC)"/>
            <person name="Jia N."/>
            <person name="Wang J."/>
            <person name="Shi W."/>
            <person name="Du L."/>
            <person name="Sun Y."/>
            <person name="Zhan W."/>
            <person name="Jiang J.F."/>
            <person name="Wang Q."/>
            <person name="Zhang B."/>
            <person name="Ji P."/>
            <person name="Bell-Sakyi L."/>
            <person name="Cui X.M."/>
            <person name="Yuan T.T."/>
            <person name="Jiang B.G."/>
            <person name="Yang W.F."/>
            <person name="Lam T.T."/>
            <person name="Chang Q.C."/>
            <person name="Ding S.J."/>
            <person name="Wang X.J."/>
            <person name="Zhu J.G."/>
            <person name="Ruan X.D."/>
            <person name="Zhao L."/>
            <person name="Wei J.T."/>
            <person name="Ye R.Z."/>
            <person name="Que T.C."/>
            <person name="Du C.H."/>
            <person name="Zhou Y.H."/>
            <person name="Cheng J.X."/>
            <person name="Dai P.F."/>
            <person name="Guo W.B."/>
            <person name="Han X.H."/>
            <person name="Huang E.J."/>
            <person name="Li L.F."/>
            <person name="Wei W."/>
            <person name="Gao Y.C."/>
            <person name="Liu J.Z."/>
            <person name="Shao H.Z."/>
            <person name="Wang X."/>
            <person name="Wang C.C."/>
            <person name="Yang T.C."/>
            <person name="Huo Q.B."/>
            <person name="Li W."/>
            <person name="Chen H.Y."/>
            <person name="Chen S.E."/>
            <person name="Zhou L.G."/>
            <person name="Ni X.B."/>
            <person name="Tian J.H."/>
            <person name="Sheng Y."/>
            <person name="Liu T."/>
            <person name="Pan Y.S."/>
            <person name="Xia L.Y."/>
            <person name="Li J."/>
            <person name="Zhao F."/>
            <person name="Cao W.C."/>
        </authorList>
    </citation>
    <scope>NUCLEOTIDE SEQUENCE [LARGE SCALE GENOMIC DNA]</scope>
    <source>
        <strain evidence="12">HaeL-2018</strain>
    </source>
</reference>
<sequence>MSSPAENGASLLDRLLNGSLVRTDNASQVLRALLESLNNASSASPPLVPVIDVGSQRQWVLAWWAQLVYSCLFGFMVATAVLGNAAVVWTVLGHRAMRTVTNYFLLNLSLADTMTATFNAIFNLVYMLESHWAFGEPYCVFSNFVANLTVSSSAFTMAAMSIDR</sequence>
<evidence type="ECO:0000256" key="1">
    <source>
        <dbReference type="ARBA" id="ARBA00004651"/>
    </source>
</evidence>
<keyword evidence="13" id="KW-1185">Reference proteome</keyword>
<feature type="transmembrane region" description="Helical" evidence="10">
    <location>
        <begin position="67"/>
        <end position="92"/>
    </location>
</feature>
<feature type="domain" description="G-protein coupled receptors family 1 profile" evidence="11">
    <location>
        <begin position="83"/>
        <end position="164"/>
    </location>
</feature>
<evidence type="ECO:0000256" key="3">
    <source>
        <dbReference type="ARBA" id="ARBA00022475"/>
    </source>
</evidence>
<dbReference type="Pfam" id="PF00001">
    <property type="entry name" value="7tm_1"/>
    <property type="match status" value="1"/>
</dbReference>